<dbReference type="GO" id="GO:0032006">
    <property type="term" value="P:regulation of TOR signaling"/>
    <property type="evidence" value="ECO:0007669"/>
    <property type="project" value="TreeGrafter"/>
</dbReference>
<dbReference type="SUPFAM" id="SSF50998">
    <property type="entry name" value="Quinoprotein alcohol dehydrogenase-like"/>
    <property type="match status" value="1"/>
</dbReference>
<dbReference type="KEGG" id="psoj:PHYSODRAFT_350488"/>
<protein>
    <recommendedName>
        <fullName evidence="3">Integrin-alpha FG-GAP repeat-containing protein 2</fullName>
    </recommendedName>
</protein>
<dbReference type="OMA" id="WRSCEVN"/>
<evidence type="ECO:0008006" key="3">
    <source>
        <dbReference type="Google" id="ProtNLM"/>
    </source>
</evidence>
<dbReference type="AlphaFoldDB" id="G4Z325"/>
<name>G4Z325_PHYSP</name>
<reference evidence="1 2" key="1">
    <citation type="journal article" date="2006" name="Science">
        <title>Phytophthora genome sequences uncover evolutionary origins and mechanisms of pathogenesis.</title>
        <authorList>
            <person name="Tyler B.M."/>
            <person name="Tripathy S."/>
            <person name="Zhang X."/>
            <person name="Dehal P."/>
            <person name="Jiang R.H."/>
            <person name="Aerts A."/>
            <person name="Arredondo F.D."/>
            <person name="Baxter L."/>
            <person name="Bensasson D."/>
            <person name="Beynon J.L."/>
            <person name="Chapman J."/>
            <person name="Damasceno C.M."/>
            <person name="Dorrance A.E."/>
            <person name="Dou D."/>
            <person name="Dickerman A.W."/>
            <person name="Dubchak I.L."/>
            <person name="Garbelotto M."/>
            <person name="Gijzen M."/>
            <person name="Gordon S.G."/>
            <person name="Govers F."/>
            <person name="Grunwald N.J."/>
            <person name="Huang W."/>
            <person name="Ivors K.L."/>
            <person name="Jones R.W."/>
            <person name="Kamoun S."/>
            <person name="Krampis K."/>
            <person name="Lamour K.H."/>
            <person name="Lee M.K."/>
            <person name="McDonald W.H."/>
            <person name="Medina M."/>
            <person name="Meijer H.J."/>
            <person name="Nordberg E.K."/>
            <person name="Maclean D.J."/>
            <person name="Ospina-Giraldo M.D."/>
            <person name="Morris P.F."/>
            <person name="Phuntumart V."/>
            <person name="Putnam N.H."/>
            <person name="Rash S."/>
            <person name="Rose J.K."/>
            <person name="Sakihama Y."/>
            <person name="Salamov A.A."/>
            <person name="Savidor A."/>
            <person name="Scheuring C.F."/>
            <person name="Smith B.M."/>
            <person name="Sobral B.W."/>
            <person name="Terry A."/>
            <person name="Torto-Alalibo T.A."/>
            <person name="Win J."/>
            <person name="Xu Z."/>
            <person name="Zhang H."/>
            <person name="Grigoriev I.V."/>
            <person name="Rokhsar D.S."/>
            <person name="Boore J.L."/>
        </authorList>
    </citation>
    <scope>NUCLEOTIDE SEQUENCE [LARGE SCALE GENOMIC DNA]</scope>
    <source>
        <strain evidence="1 2">P6497</strain>
    </source>
</reference>
<evidence type="ECO:0000313" key="1">
    <source>
        <dbReference type="EMBL" id="EGZ20054.1"/>
    </source>
</evidence>
<dbReference type="GeneID" id="20649136"/>
<dbReference type="PANTHER" id="PTHR16317">
    <property type="entry name" value="INTEGRIN ALPHA REPEAT DOMAIN-CONTAINING"/>
    <property type="match status" value="1"/>
</dbReference>
<dbReference type="RefSeq" id="XP_009522771.1">
    <property type="nucleotide sequence ID" value="XM_009524476.1"/>
</dbReference>
<gene>
    <name evidence="1" type="ORF">PHYSODRAFT_350488</name>
</gene>
<organism evidence="1 2">
    <name type="scientific">Phytophthora sojae (strain P6497)</name>
    <name type="common">Soybean stem and root rot agent</name>
    <name type="synonym">Phytophthora megasperma f. sp. glycines</name>
    <dbReference type="NCBI Taxonomy" id="1094619"/>
    <lineage>
        <taxon>Eukaryota</taxon>
        <taxon>Sar</taxon>
        <taxon>Stramenopiles</taxon>
        <taxon>Oomycota</taxon>
        <taxon>Peronosporomycetes</taxon>
        <taxon>Peronosporales</taxon>
        <taxon>Peronosporaceae</taxon>
        <taxon>Phytophthora</taxon>
    </lineage>
</organism>
<dbReference type="PANTHER" id="PTHR16317:SF1">
    <property type="entry name" value="KICSTOR COMPLEX PROTEIN ITFG2"/>
    <property type="match status" value="1"/>
</dbReference>
<dbReference type="EMBL" id="JH159153">
    <property type="protein sequence ID" value="EGZ20054.1"/>
    <property type="molecule type" value="Genomic_DNA"/>
</dbReference>
<dbReference type="InParanoid" id="G4Z325"/>
<dbReference type="InterPro" id="IPR031793">
    <property type="entry name" value="KICSTOR_ITFG2"/>
</dbReference>
<dbReference type="InterPro" id="IPR011047">
    <property type="entry name" value="Quinoprotein_ADH-like_sf"/>
</dbReference>
<dbReference type="STRING" id="1094619.G4Z325"/>
<proteinExistence type="predicted"/>
<dbReference type="Proteomes" id="UP000002640">
    <property type="component" value="Unassembled WGS sequence"/>
</dbReference>
<keyword evidence="2" id="KW-1185">Reference proteome</keyword>
<sequence>MRGQLELTPTYAAQLDGKILPMAHAVGDVDGDGATELLFGSILGKVSVFKIEGDRLVQWRSCEVNGSVTSICLDDSFVVGDTRVIVATAEGKCSVFRSVEGADVLQLCSEFNVALNICDVIHFGDELVAATRDGRVYVYKPNVDHGDPDELAEYSQVAQMEINDEIETLLVLHSTQSNPDAAPQLLARCFSGEVFCIRGPSAEEPADKREITPWNGPPHDRDGITFVVGDIELGGERGMIALVSMTGLVSLFSSSGERQWDFQLPEAVVNADRLEMTAPGGDRQDAIVVCTWSGQIYAIQSERRLVRFRMLLPGCSLVCVGIRESPTQVDPTIVSISTSGAFFVFRDVQETLIRGLRDSTLADKVRESAVFAQMDTPEKRESIMKKLRDAFPGSVASTTATTPTMEELIGAMLAVPVQP</sequence>
<evidence type="ECO:0000313" key="2">
    <source>
        <dbReference type="Proteomes" id="UP000002640"/>
    </source>
</evidence>
<dbReference type="Pfam" id="PF15907">
    <property type="entry name" value="Itfg2"/>
    <property type="match status" value="1"/>
</dbReference>
<accession>G4Z325</accession>